<dbReference type="SFLD" id="SFLDG01129">
    <property type="entry name" value="C1.5:_HAD__Beta-PGM__Phosphata"/>
    <property type="match status" value="1"/>
</dbReference>
<sequence length="225" mass="25491">MVKAVFFDLFETLITERENGRTIEFGTPDSVSPGPSLGISEELFEREWVARRPGRLNGYFEDYFMVLKDICHTLNIDVDDATLHSLNEKRVSTKLLLFRQIEPNILKLFEELKRRGIKIGLISNCSSEEIHGLFDSALVSFIDELVLSCQVKCSKPHKEIYMLACDKLKVEPSETIFIGDGGANELVGATNAGIKAYRATWFMNRGTKADEFQQIAEPMHVLELI</sequence>
<comment type="cofactor">
    <cofactor evidence="1">
        <name>Mg(2+)</name>
        <dbReference type="ChEBI" id="CHEBI:18420"/>
    </cofactor>
</comment>
<evidence type="ECO:0000256" key="4">
    <source>
        <dbReference type="ARBA" id="ARBA00022842"/>
    </source>
</evidence>
<dbReference type="SUPFAM" id="SSF56784">
    <property type="entry name" value="HAD-like"/>
    <property type="match status" value="1"/>
</dbReference>
<dbReference type="RefSeq" id="WP_262685025.1">
    <property type="nucleotide sequence ID" value="NZ_JAOQIO010000068.1"/>
</dbReference>
<dbReference type="InterPro" id="IPR036412">
    <property type="entry name" value="HAD-like_sf"/>
</dbReference>
<dbReference type="SFLD" id="SFLDS00003">
    <property type="entry name" value="Haloacid_Dehalogenase"/>
    <property type="match status" value="1"/>
</dbReference>
<keyword evidence="6" id="KW-1185">Reference proteome</keyword>
<organism evidence="5 6">
    <name type="scientific">Paenibacillus baimaensis</name>
    <dbReference type="NCBI Taxonomy" id="2982185"/>
    <lineage>
        <taxon>Bacteria</taxon>
        <taxon>Bacillati</taxon>
        <taxon>Bacillota</taxon>
        <taxon>Bacilli</taxon>
        <taxon>Bacillales</taxon>
        <taxon>Paenibacillaceae</taxon>
        <taxon>Paenibacillus</taxon>
    </lineage>
</organism>
<dbReference type="InterPro" id="IPR051400">
    <property type="entry name" value="HAD-like_hydrolase"/>
</dbReference>
<keyword evidence="4" id="KW-0460">Magnesium</keyword>
<dbReference type="PANTHER" id="PTHR46470:SF2">
    <property type="entry name" value="GLYCERALDEHYDE 3-PHOSPHATE PHOSPHATASE"/>
    <property type="match status" value="1"/>
</dbReference>
<reference evidence="5 6" key="1">
    <citation type="submission" date="2022-09" db="EMBL/GenBank/DDBJ databases">
        <authorList>
            <person name="Han X.L."/>
            <person name="Wang Q."/>
            <person name="Lu T."/>
        </authorList>
    </citation>
    <scope>NUCLEOTIDE SEQUENCE [LARGE SCALE GENOMIC DNA]</scope>
    <source>
        <strain evidence="5 6">WQ 127069</strain>
    </source>
</reference>
<dbReference type="PANTHER" id="PTHR46470">
    <property type="entry name" value="N-ACYLNEURAMINATE-9-PHOSPHATASE"/>
    <property type="match status" value="1"/>
</dbReference>
<comment type="caution">
    <text evidence="5">The sequence shown here is derived from an EMBL/GenBank/DDBJ whole genome shotgun (WGS) entry which is preliminary data.</text>
</comment>
<evidence type="ECO:0000256" key="1">
    <source>
        <dbReference type="ARBA" id="ARBA00001946"/>
    </source>
</evidence>
<dbReference type="NCBIfam" id="TIGR01549">
    <property type="entry name" value="HAD-SF-IA-v1"/>
    <property type="match status" value="1"/>
</dbReference>
<evidence type="ECO:0000313" key="6">
    <source>
        <dbReference type="Proteomes" id="UP001652445"/>
    </source>
</evidence>
<accession>A0ABT2UGN1</accession>
<dbReference type="Pfam" id="PF00702">
    <property type="entry name" value="Hydrolase"/>
    <property type="match status" value="1"/>
</dbReference>
<evidence type="ECO:0000256" key="3">
    <source>
        <dbReference type="ARBA" id="ARBA00022801"/>
    </source>
</evidence>
<gene>
    <name evidence="5" type="ORF">OB236_16940</name>
</gene>
<proteinExistence type="predicted"/>
<evidence type="ECO:0000313" key="5">
    <source>
        <dbReference type="EMBL" id="MCU6793793.1"/>
    </source>
</evidence>
<name>A0ABT2UGN1_9BACL</name>
<dbReference type="EMBL" id="JAOQIO010000068">
    <property type="protein sequence ID" value="MCU6793793.1"/>
    <property type="molecule type" value="Genomic_DNA"/>
</dbReference>
<dbReference type="Gene3D" id="3.40.50.1000">
    <property type="entry name" value="HAD superfamily/HAD-like"/>
    <property type="match status" value="1"/>
</dbReference>
<keyword evidence="3 5" id="KW-0378">Hydrolase</keyword>
<dbReference type="PRINTS" id="PR00413">
    <property type="entry name" value="HADHALOGNASE"/>
</dbReference>
<protein>
    <submittedName>
        <fullName evidence="5">HAD family hydrolase</fullName>
    </submittedName>
</protein>
<dbReference type="InterPro" id="IPR006439">
    <property type="entry name" value="HAD-SF_hydro_IA"/>
</dbReference>
<evidence type="ECO:0000256" key="2">
    <source>
        <dbReference type="ARBA" id="ARBA00022723"/>
    </source>
</evidence>
<dbReference type="Proteomes" id="UP001652445">
    <property type="component" value="Unassembled WGS sequence"/>
</dbReference>
<dbReference type="GO" id="GO:0016787">
    <property type="term" value="F:hydrolase activity"/>
    <property type="evidence" value="ECO:0007669"/>
    <property type="project" value="UniProtKB-KW"/>
</dbReference>
<keyword evidence="2" id="KW-0479">Metal-binding</keyword>
<dbReference type="InterPro" id="IPR023214">
    <property type="entry name" value="HAD_sf"/>
</dbReference>